<evidence type="ECO:0000313" key="2">
    <source>
        <dbReference type="EMBL" id="MBJ2135248.1"/>
    </source>
</evidence>
<dbReference type="Pfam" id="PF13443">
    <property type="entry name" value="HTH_26"/>
    <property type="match status" value="1"/>
</dbReference>
<sequence length="80" mass="9132">MIRVLFVKLLDDKRFNENRKITINEVAEETGIGRATLTRIANQQGYAVGTNIIDKLCDYFNCDVSDILQRVPDNNEIKST</sequence>
<dbReference type="InterPro" id="IPR001387">
    <property type="entry name" value="Cro/C1-type_HTH"/>
</dbReference>
<reference evidence="2 3" key="1">
    <citation type="submission" date="2020-12" db="EMBL/GenBank/DDBJ databases">
        <title>Draft genome sequences of nine environmental bacterial isolates colonizing plastic.</title>
        <authorList>
            <person name="Borre I."/>
            <person name="Sonnenschein E.C."/>
        </authorList>
    </citation>
    <scope>NUCLEOTIDE SEQUENCE [LARGE SCALE GENOMIC DNA]</scope>
    <source>
        <strain evidence="2 3">IB30</strain>
    </source>
</reference>
<dbReference type="Gene3D" id="1.10.260.40">
    <property type="entry name" value="lambda repressor-like DNA-binding domains"/>
    <property type="match status" value="1"/>
</dbReference>
<dbReference type="RefSeq" id="WP_126871834.1">
    <property type="nucleotide sequence ID" value="NZ_JAEILT010000002.1"/>
</dbReference>
<name>A0ABS0W9S7_9ALTE</name>
<dbReference type="SUPFAM" id="SSF47413">
    <property type="entry name" value="lambda repressor-like DNA-binding domains"/>
    <property type="match status" value="1"/>
</dbReference>
<proteinExistence type="predicted"/>
<evidence type="ECO:0000259" key="1">
    <source>
        <dbReference type="PROSITE" id="PS50943"/>
    </source>
</evidence>
<dbReference type="InterPro" id="IPR010982">
    <property type="entry name" value="Lambda_DNA-bd_dom_sf"/>
</dbReference>
<accession>A0ABS0W9S7</accession>
<dbReference type="SMART" id="SM00530">
    <property type="entry name" value="HTH_XRE"/>
    <property type="match status" value="1"/>
</dbReference>
<gene>
    <name evidence="2" type="ORF">JEU11_02150</name>
</gene>
<feature type="domain" description="HTH cro/C1-type" evidence="1">
    <location>
        <begin position="17"/>
        <end position="67"/>
    </location>
</feature>
<organism evidence="2 3">
    <name type="scientific">Paraglaciecola chathamensis</name>
    <dbReference type="NCBI Taxonomy" id="368405"/>
    <lineage>
        <taxon>Bacteria</taxon>
        <taxon>Pseudomonadati</taxon>
        <taxon>Pseudomonadota</taxon>
        <taxon>Gammaproteobacteria</taxon>
        <taxon>Alteromonadales</taxon>
        <taxon>Alteromonadaceae</taxon>
        <taxon>Paraglaciecola</taxon>
    </lineage>
</organism>
<evidence type="ECO:0000313" key="3">
    <source>
        <dbReference type="Proteomes" id="UP000649232"/>
    </source>
</evidence>
<dbReference type="Proteomes" id="UP000649232">
    <property type="component" value="Unassembled WGS sequence"/>
</dbReference>
<comment type="caution">
    <text evidence="2">The sequence shown here is derived from an EMBL/GenBank/DDBJ whole genome shotgun (WGS) entry which is preliminary data.</text>
</comment>
<dbReference type="EMBL" id="JAEILT010000002">
    <property type="protein sequence ID" value="MBJ2135248.1"/>
    <property type="molecule type" value="Genomic_DNA"/>
</dbReference>
<protein>
    <submittedName>
        <fullName evidence="2">Helix-turn-helix transcriptional regulator</fullName>
    </submittedName>
</protein>
<dbReference type="CDD" id="cd00093">
    <property type="entry name" value="HTH_XRE"/>
    <property type="match status" value="1"/>
</dbReference>
<dbReference type="PROSITE" id="PS50943">
    <property type="entry name" value="HTH_CROC1"/>
    <property type="match status" value="1"/>
</dbReference>